<dbReference type="Pfam" id="PF00646">
    <property type="entry name" value="F-box"/>
    <property type="match status" value="1"/>
</dbReference>
<dbReference type="NCBIfam" id="TIGR01640">
    <property type="entry name" value="F_box_assoc_1"/>
    <property type="match status" value="1"/>
</dbReference>
<dbReference type="AlphaFoldDB" id="A0AAD8MCG2"/>
<dbReference type="InterPro" id="IPR036047">
    <property type="entry name" value="F-box-like_dom_sf"/>
</dbReference>
<sequence>MRKVTPYLTEHLVSEILSRLPVKTLLQYRCVSKPWCSLIDSPRFAKTHLKRSIECQTNIGVVVRGCVSYSVDFDSLDNGTANAVEIDEPLKTLLSDTGVVGTCNGLHCLFKIVEADMFLWNPATRKCKKLPRAPTDFRRPFEFNWSSLSGFGYDAVNDDYKVLRILRPDDPFLSGSLTPLRPQFTA</sequence>
<reference evidence="2" key="1">
    <citation type="submission" date="2023-02" db="EMBL/GenBank/DDBJ databases">
        <title>Genome of toxic invasive species Heracleum sosnowskyi carries increased number of genes despite the absence of recent whole-genome duplications.</title>
        <authorList>
            <person name="Schelkunov M."/>
            <person name="Shtratnikova V."/>
            <person name="Makarenko M."/>
            <person name="Klepikova A."/>
            <person name="Omelchenko D."/>
            <person name="Novikova G."/>
            <person name="Obukhova E."/>
            <person name="Bogdanov V."/>
            <person name="Penin A."/>
            <person name="Logacheva M."/>
        </authorList>
    </citation>
    <scope>NUCLEOTIDE SEQUENCE</scope>
    <source>
        <strain evidence="2">Hsosn_3</strain>
        <tissue evidence="2">Leaf</tissue>
    </source>
</reference>
<organism evidence="2 3">
    <name type="scientific">Heracleum sosnowskyi</name>
    <dbReference type="NCBI Taxonomy" id="360622"/>
    <lineage>
        <taxon>Eukaryota</taxon>
        <taxon>Viridiplantae</taxon>
        <taxon>Streptophyta</taxon>
        <taxon>Embryophyta</taxon>
        <taxon>Tracheophyta</taxon>
        <taxon>Spermatophyta</taxon>
        <taxon>Magnoliopsida</taxon>
        <taxon>eudicotyledons</taxon>
        <taxon>Gunneridae</taxon>
        <taxon>Pentapetalae</taxon>
        <taxon>asterids</taxon>
        <taxon>campanulids</taxon>
        <taxon>Apiales</taxon>
        <taxon>Apiaceae</taxon>
        <taxon>Apioideae</taxon>
        <taxon>apioid superclade</taxon>
        <taxon>Tordylieae</taxon>
        <taxon>Tordyliinae</taxon>
        <taxon>Heracleum</taxon>
    </lineage>
</organism>
<dbReference type="PANTHER" id="PTHR31672">
    <property type="entry name" value="BNACNNG10540D PROTEIN"/>
    <property type="match status" value="1"/>
</dbReference>
<dbReference type="SUPFAM" id="SSF81383">
    <property type="entry name" value="F-box domain"/>
    <property type="match status" value="1"/>
</dbReference>
<dbReference type="Pfam" id="PF08268">
    <property type="entry name" value="FBA_3"/>
    <property type="match status" value="1"/>
</dbReference>
<dbReference type="InterPro" id="IPR050796">
    <property type="entry name" value="SCF_F-box_component"/>
</dbReference>
<dbReference type="Proteomes" id="UP001237642">
    <property type="component" value="Unassembled WGS sequence"/>
</dbReference>
<dbReference type="InterPro" id="IPR001810">
    <property type="entry name" value="F-box_dom"/>
</dbReference>
<feature type="domain" description="F-box" evidence="1">
    <location>
        <begin position="8"/>
        <end position="48"/>
    </location>
</feature>
<protein>
    <submittedName>
        <fullName evidence="2">F-box domain-containing protein</fullName>
    </submittedName>
</protein>
<evidence type="ECO:0000259" key="1">
    <source>
        <dbReference type="SMART" id="SM00256"/>
    </source>
</evidence>
<name>A0AAD8MCG2_9APIA</name>
<accession>A0AAD8MCG2</accession>
<dbReference type="CDD" id="cd22157">
    <property type="entry name" value="F-box_AtFBW1-like"/>
    <property type="match status" value="1"/>
</dbReference>
<comment type="caution">
    <text evidence="2">The sequence shown here is derived from an EMBL/GenBank/DDBJ whole genome shotgun (WGS) entry which is preliminary data.</text>
</comment>
<reference evidence="2" key="2">
    <citation type="submission" date="2023-05" db="EMBL/GenBank/DDBJ databases">
        <authorList>
            <person name="Schelkunov M.I."/>
        </authorList>
    </citation>
    <scope>NUCLEOTIDE SEQUENCE</scope>
    <source>
        <strain evidence="2">Hsosn_3</strain>
        <tissue evidence="2">Leaf</tissue>
    </source>
</reference>
<dbReference type="SMART" id="SM00256">
    <property type="entry name" value="FBOX"/>
    <property type="match status" value="1"/>
</dbReference>
<gene>
    <name evidence="2" type="ORF">POM88_042719</name>
</gene>
<dbReference type="EMBL" id="JAUIZM010000009">
    <property type="protein sequence ID" value="KAK1367158.1"/>
    <property type="molecule type" value="Genomic_DNA"/>
</dbReference>
<evidence type="ECO:0000313" key="3">
    <source>
        <dbReference type="Proteomes" id="UP001237642"/>
    </source>
</evidence>
<evidence type="ECO:0000313" key="2">
    <source>
        <dbReference type="EMBL" id="KAK1367158.1"/>
    </source>
</evidence>
<dbReference type="InterPro" id="IPR013187">
    <property type="entry name" value="F-box-assoc_dom_typ3"/>
</dbReference>
<dbReference type="InterPro" id="IPR017451">
    <property type="entry name" value="F-box-assoc_interact_dom"/>
</dbReference>
<dbReference type="Gene3D" id="1.20.1280.50">
    <property type="match status" value="1"/>
</dbReference>
<proteinExistence type="predicted"/>
<keyword evidence="3" id="KW-1185">Reference proteome</keyword>
<dbReference type="PANTHER" id="PTHR31672:SF13">
    <property type="entry name" value="F-BOX PROTEIN CPR30-LIKE"/>
    <property type="match status" value="1"/>
</dbReference>